<evidence type="ECO:0000256" key="4">
    <source>
        <dbReference type="ARBA" id="ARBA00022525"/>
    </source>
</evidence>
<dbReference type="PANTHER" id="PTHR12027">
    <property type="entry name" value="WNT RELATED"/>
    <property type="match status" value="1"/>
</dbReference>
<dbReference type="InterPro" id="IPR005817">
    <property type="entry name" value="Wnt"/>
</dbReference>
<gene>
    <name evidence="12" type="ORF">Pmani_022906</name>
</gene>
<keyword evidence="11" id="KW-0812">Transmembrane</keyword>
<protein>
    <recommendedName>
        <fullName evidence="9">Protein Wnt</fullName>
    </recommendedName>
</protein>
<dbReference type="AlphaFoldDB" id="A0AAE1PD51"/>
<evidence type="ECO:0000256" key="8">
    <source>
        <dbReference type="ARBA" id="ARBA00023288"/>
    </source>
</evidence>
<keyword evidence="11" id="KW-0472">Membrane</keyword>
<keyword evidence="6 9" id="KW-0879">Wnt signaling pathway</keyword>
<evidence type="ECO:0000313" key="13">
    <source>
        <dbReference type="Proteomes" id="UP001292094"/>
    </source>
</evidence>
<proteinExistence type="inferred from homology"/>
<dbReference type="GO" id="GO:0060070">
    <property type="term" value="P:canonical Wnt signaling pathway"/>
    <property type="evidence" value="ECO:0007669"/>
    <property type="project" value="TreeGrafter"/>
</dbReference>
<keyword evidence="8" id="KW-0449">Lipoprotein</keyword>
<comment type="function">
    <text evidence="9">Ligand for members of the frizzled family of seven transmembrane receptors.</text>
</comment>
<dbReference type="PANTHER" id="PTHR12027:SF97">
    <property type="entry name" value="PROTEIN WNT-4"/>
    <property type="match status" value="1"/>
</dbReference>
<dbReference type="GO" id="GO:0030182">
    <property type="term" value="P:neuron differentiation"/>
    <property type="evidence" value="ECO:0007669"/>
    <property type="project" value="TreeGrafter"/>
</dbReference>
<keyword evidence="13" id="KW-1185">Reference proteome</keyword>
<dbReference type="PRINTS" id="PR01349">
    <property type="entry name" value="WNTPROTEIN"/>
</dbReference>
<evidence type="ECO:0000256" key="10">
    <source>
        <dbReference type="SAM" id="MobiDB-lite"/>
    </source>
</evidence>
<dbReference type="GO" id="GO:0005615">
    <property type="term" value="C:extracellular space"/>
    <property type="evidence" value="ECO:0007669"/>
    <property type="project" value="TreeGrafter"/>
</dbReference>
<dbReference type="PROSITE" id="PS00246">
    <property type="entry name" value="WNT1"/>
    <property type="match status" value="1"/>
</dbReference>
<dbReference type="SMART" id="SM00097">
    <property type="entry name" value="WNT1"/>
    <property type="match status" value="1"/>
</dbReference>
<evidence type="ECO:0000256" key="2">
    <source>
        <dbReference type="ARBA" id="ARBA00005683"/>
    </source>
</evidence>
<evidence type="ECO:0000256" key="1">
    <source>
        <dbReference type="ARBA" id="ARBA00004498"/>
    </source>
</evidence>
<comment type="caution">
    <text evidence="12">The sequence shown here is derived from an EMBL/GenBank/DDBJ whole genome shotgun (WGS) entry which is preliminary data.</text>
</comment>
<keyword evidence="4" id="KW-0964">Secreted</keyword>
<dbReference type="Proteomes" id="UP001292094">
    <property type="component" value="Unassembled WGS sequence"/>
</dbReference>
<dbReference type="EMBL" id="JAWZYT010002317">
    <property type="protein sequence ID" value="KAK4305186.1"/>
    <property type="molecule type" value="Genomic_DNA"/>
</dbReference>
<dbReference type="GO" id="GO:0005125">
    <property type="term" value="F:cytokine activity"/>
    <property type="evidence" value="ECO:0007669"/>
    <property type="project" value="TreeGrafter"/>
</dbReference>
<evidence type="ECO:0000256" key="5">
    <source>
        <dbReference type="ARBA" id="ARBA00022530"/>
    </source>
</evidence>
<evidence type="ECO:0000256" key="11">
    <source>
        <dbReference type="SAM" id="Phobius"/>
    </source>
</evidence>
<evidence type="ECO:0000256" key="7">
    <source>
        <dbReference type="ARBA" id="ARBA00023157"/>
    </source>
</evidence>
<comment type="subcellular location">
    <subcellularLocation>
        <location evidence="1 9">Secreted</location>
        <location evidence="1 9">Extracellular space</location>
        <location evidence="1 9">Extracellular matrix</location>
    </subcellularLocation>
</comment>
<keyword evidence="3 9" id="KW-0217">Developmental protein</keyword>
<reference evidence="12" key="1">
    <citation type="submission" date="2023-11" db="EMBL/GenBank/DDBJ databases">
        <title>Genome assemblies of two species of porcelain crab, Petrolisthes cinctipes and Petrolisthes manimaculis (Anomura: Porcellanidae).</title>
        <authorList>
            <person name="Angst P."/>
        </authorList>
    </citation>
    <scope>NUCLEOTIDE SEQUENCE</scope>
    <source>
        <strain evidence="12">PB745_02</strain>
        <tissue evidence="12">Gill</tissue>
    </source>
</reference>
<keyword evidence="11" id="KW-1133">Transmembrane helix</keyword>
<evidence type="ECO:0000256" key="6">
    <source>
        <dbReference type="ARBA" id="ARBA00022687"/>
    </source>
</evidence>
<feature type="region of interest" description="Disordered" evidence="10">
    <location>
        <begin position="183"/>
        <end position="208"/>
    </location>
</feature>
<comment type="similarity">
    <text evidence="2 9">Belongs to the Wnt family.</text>
</comment>
<keyword evidence="7" id="KW-1015">Disulfide bond</keyword>
<accession>A0AAE1PD51</accession>
<organism evidence="12 13">
    <name type="scientific">Petrolisthes manimaculis</name>
    <dbReference type="NCBI Taxonomy" id="1843537"/>
    <lineage>
        <taxon>Eukaryota</taxon>
        <taxon>Metazoa</taxon>
        <taxon>Ecdysozoa</taxon>
        <taxon>Arthropoda</taxon>
        <taxon>Crustacea</taxon>
        <taxon>Multicrustacea</taxon>
        <taxon>Malacostraca</taxon>
        <taxon>Eumalacostraca</taxon>
        <taxon>Eucarida</taxon>
        <taxon>Decapoda</taxon>
        <taxon>Pleocyemata</taxon>
        <taxon>Anomura</taxon>
        <taxon>Galatheoidea</taxon>
        <taxon>Porcellanidae</taxon>
        <taxon>Petrolisthes</taxon>
    </lineage>
</organism>
<sequence>MTSLNYTLHVVVVVIICYCLGLCHGNLGISSRRKVDQALLTTSIHTLNFTNLDLRTLCEHVGVQGVARGACHRSKEMAEALVEAAVQGAWHCRHLLHYHRWNCSLGKARRRIVRKAYPETALVQSVSAASVAHVVSRRCALGRLSRCSCDTAHDDSAMESWRWGGCGDNTRYGTRMAKRFFMRGTGKERSGKRQPRGSRQRTASLSSFPTKAFTSTGKDFKSRIDVHNALIGIRTVMEGSRRVCKCHGVSGSCSVETCWVQLPHFSTTASTLFTLYRHPVLATTTNRAQVNNGGKRGKRKLPRLIWRNRDRQTQIWPHRKHITSNNMAITNNNRTPRQGQHTDMAGGNVGQQEVSPKVRPRPSFGTSGKLVYLDRSPNFCRRSRWWVGTSGRECQAGVGCENLCCGRGYHSALIRVTESCSKYQAPCCIWHLTWLATRLSCHTCTGACTCTLDLAHTWPLLCSLGTSVIHPGSSWLPQSRSPTVGSLLALP</sequence>
<dbReference type="GO" id="GO:0045165">
    <property type="term" value="P:cell fate commitment"/>
    <property type="evidence" value="ECO:0007669"/>
    <property type="project" value="TreeGrafter"/>
</dbReference>
<evidence type="ECO:0000256" key="9">
    <source>
        <dbReference type="RuleBase" id="RU003500"/>
    </source>
</evidence>
<evidence type="ECO:0000313" key="12">
    <source>
        <dbReference type="EMBL" id="KAK4305186.1"/>
    </source>
</evidence>
<dbReference type="Pfam" id="PF00110">
    <property type="entry name" value="wnt"/>
    <property type="match status" value="1"/>
</dbReference>
<name>A0AAE1PD51_9EUCA</name>
<evidence type="ECO:0000256" key="3">
    <source>
        <dbReference type="ARBA" id="ARBA00022473"/>
    </source>
</evidence>
<dbReference type="GO" id="GO:0005109">
    <property type="term" value="F:frizzled binding"/>
    <property type="evidence" value="ECO:0007669"/>
    <property type="project" value="TreeGrafter"/>
</dbReference>
<keyword evidence="5" id="KW-0272">Extracellular matrix</keyword>
<dbReference type="InterPro" id="IPR018161">
    <property type="entry name" value="Wnt_CS"/>
</dbReference>
<feature type="transmembrane region" description="Helical" evidence="11">
    <location>
        <begin position="6"/>
        <end position="27"/>
    </location>
</feature>